<evidence type="ECO:0000256" key="4">
    <source>
        <dbReference type="ARBA" id="ARBA00022833"/>
    </source>
</evidence>
<keyword evidence="5" id="KW-0238">DNA-binding</keyword>
<keyword evidence="2" id="KW-0479">Metal-binding</keyword>
<dbReference type="SUPFAM" id="SSF53098">
    <property type="entry name" value="Ribonuclease H-like"/>
    <property type="match status" value="1"/>
</dbReference>
<dbReference type="GO" id="GO:0046983">
    <property type="term" value="F:protein dimerization activity"/>
    <property type="evidence" value="ECO:0007669"/>
    <property type="project" value="InterPro"/>
</dbReference>
<evidence type="ECO:0000256" key="7">
    <source>
        <dbReference type="PROSITE-ProRule" id="PRU00027"/>
    </source>
</evidence>
<dbReference type="EMBL" id="JAMYWD010000002">
    <property type="protein sequence ID" value="KAJ4979073.1"/>
    <property type="molecule type" value="Genomic_DNA"/>
</dbReference>
<dbReference type="Pfam" id="PF04937">
    <property type="entry name" value="DUF659"/>
    <property type="match status" value="1"/>
</dbReference>
<keyword evidence="4" id="KW-0862">Zinc</keyword>
<dbReference type="PANTHER" id="PTHR32166:SF88">
    <property type="entry name" value="HAT TRANSPOSON SUPERFAMILY"/>
    <property type="match status" value="1"/>
</dbReference>
<feature type="compositionally biased region" description="Acidic residues" evidence="8">
    <location>
        <begin position="748"/>
        <end position="764"/>
    </location>
</feature>
<dbReference type="PROSITE" id="PS50808">
    <property type="entry name" value="ZF_BED"/>
    <property type="match status" value="1"/>
</dbReference>
<feature type="region of interest" description="Disordered" evidence="8">
    <location>
        <begin position="138"/>
        <end position="188"/>
    </location>
</feature>
<dbReference type="InterPro" id="IPR003656">
    <property type="entry name" value="Znf_BED"/>
</dbReference>
<comment type="caution">
    <text evidence="10">The sequence shown here is derived from an EMBL/GenBank/DDBJ whole genome shotgun (WGS) entry which is preliminary data.</text>
</comment>
<evidence type="ECO:0000259" key="9">
    <source>
        <dbReference type="PROSITE" id="PS50808"/>
    </source>
</evidence>
<name>A0A9Q0KY77_9MAGN</name>
<evidence type="ECO:0000256" key="1">
    <source>
        <dbReference type="ARBA" id="ARBA00004123"/>
    </source>
</evidence>
<dbReference type="GO" id="GO:0008270">
    <property type="term" value="F:zinc ion binding"/>
    <property type="evidence" value="ECO:0007669"/>
    <property type="project" value="UniProtKB-KW"/>
</dbReference>
<dbReference type="Pfam" id="PF02892">
    <property type="entry name" value="zf-BED"/>
    <property type="match status" value="1"/>
</dbReference>
<organism evidence="10 11">
    <name type="scientific">Protea cynaroides</name>
    <dbReference type="NCBI Taxonomy" id="273540"/>
    <lineage>
        <taxon>Eukaryota</taxon>
        <taxon>Viridiplantae</taxon>
        <taxon>Streptophyta</taxon>
        <taxon>Embryophyta</taxon>
        <taxon>Tracheophyta</taxon>
        <taxon>Spermatophyta</taxon>
        <taxon>Magnoliopsida</taxon>
        <taxon>Proteales</taxon>
        <taxon>Proteaceae</taxon>
        <taxon>Protea</taxon>
    </lineage>
</organism>
<dbReference type="OrthoDB" id="1867294at2759"/>
<feature type="region of interest" description="Disordered" evidence="8">
    <location>
        <begin position="729"/>
        <end position="771"/>
    </location>
</feature>
<proteinExistence type="predicted"/>
<dbReference type="Proteomes" id="UP001141806">
    <property type="component" value="Unassembled WGS sequence"/>
</dbReference>
<protein>
    <recommendedName>
        <fullName evidence="9">BED-type domain-containing protein</fullName>
    </recommendedName>
</protein>
<keyword evidence="3 7" id="KW-0863">Zinc-finger</keyword>
<sequence length="771" mass="87428">MESELQPVPVSPQKRDPAWKHCQMFKDGDRLKLICIYCGKMFSGGGIHRIKEHLAGQKGNAATCPRVQKDVQLLMRESLVGGKVKRKKHKTAVASTNLNSIPNEIDTIFSQSEEKAGFQLIAAPGTIADYFSLLPSKEEEMPDIDSDNRKREQKVEMTSSDRRKRQEGNSSPPPTYPNAGPVDNLNLGSTKGEDAVQKAIGQFLYDIGLSLGAVNSIYFQPMIDAFSFERSSFKTPSYHDVRGWILKKSVEEVKSMVDQYKETWGRTGCSLLVDDWTTGTGRVLINFLAYCPKGMIFLKYVDASEIVRSTDALYGLLKEVVEEVGVQNVLQVITDSAEHYVVAGKRLTETFPTMYWTPCSARCIDLMLEDIGKFDWISEILENAKTVTRFVYNHALVLNMTRRYTNGKDLVQPALSSSATNFATLRSMVDLKNNLQAMVTSQEWMDCHYSKKPDGIAMLDVICSESFWSSCSTIVRITDPLLRVLRMVGSEKRPAMGYIYASLYRVKEAIKKELVKKKYYLAYWNVIDHRWERQLARPLHAAGFYLNPKFLYNIEGDVHNEIMSGMLDCIERLVPEIEIQDKITKELNLYKNAVGDFGRKMATRARHTLPADKWWSTYGGGCPNLTRLAIRILCQTCSAKVFKRNQISLKQIHHYTTNRLELQRLSDLVFVEYNLRLRQMQLQKDKESEVMDPISIDVCDIVEDWVAEKHPVVGDVGSPEWTALVQPDANTALPLSPKDEAESLVEGFGDDEIYDGVNDEEDTESQDHEEA</sequence>
<evidence type="ECO:0000256" key="3">
    <source>
        <dbReference type="ARBA" id="ARBA00022771"/>
    </source>
</evidence>
<comment type="subcellular location">
    <subcellularLocation>
        <location evidence="1">Nucleus</location>
    </subcellularLocation>
</comment>
<feature type="domain" description="BED-type" evidence="9">
    <location>
        <begin position="13"/>
        <end position="71"/>
    </location>
</feature>
<reference evidence="10" key="1">
    <citation type="journal article" date="2023" name="Plant J.">
        <title>The genome of the king protea, Protea cynaroides.</title>
        <authorList>
            <person name="Chang J."/>
            <person name="Duong T.A."/>
            <person name="Schoeman C."/>
            <person name="Ma X."/>
            <person name="Roodt D."/>
            <person name="Barker N."/>
            <person name="Li Z."/>
            <person name="Van de Peer Y."/>
            <person name="Mizrachi E."/>
        </authorList>
    </citation>
    <scope>NUCLEOTIDE SEQUENCE</scope>
    <source>
        <tissue evidence="10">Young leaves</tissue>
    </source>
</reference>
<keyword evidence="11" id="KW-1185">Reference proteome</keyword>
<dbReference type="AlphaFoldDB" id="A0A9Q0KY77"/>
<evidence type="ECO:0000313" key="11">
    <source>
        <dbReference type="Proteomes" id="UP001141806"/>
    </source>
</evidence>
<evidence type="ECO:0000256" key="6">
    <source>
        <dbReference type="ARBA" id="ARBA00023242"/>
    </source>
</evidence>
<dbReference type="GO" id="GO:0003677">
    <property type="term" value="F:DNA binding"/>
    <property type="evidence" value="ECO:0007669"/>
    <property type="project" value="UniProtKB-KW"/>
</dbReference>
<accession>A0A9Q0KY77</accession>
<dbReference type="GO" id="GO:0005634">
    <property type="term" value="C:nucleus"/>
    <property type="evidence" value="ECO:0007669"/>
    <property type="project" value="UniProtKB-SubCell"/>
</dbReference>
<evidence type="ECO:0000256" key="8">
    <source>
        <dbReference type="SAM" id="MobiDB-lite"/>
    </source>
</evidence>
<feature type="compositionally biased region" description="Basic and acidic residues" evidence="8">
    <location>
        <begin position="146"/>
        <end position="167"/>
    </location>
</feature>
<evidence type="ECO:0000256" key="2">
    <source>
        <dbReference type="ARBA" id="ARBA00022723"/>
    </source>
</evidence>
<gene>
    <name evidence="10" type="ORF">NE237_009853</name>
</gene>
<dbReference type="PANTHER" id="PTHR32166">
    <property type="entry name" value="OSJNBA0013A04.12 PROTEIN"/>
    <property type="match status" value="1"/>
</dbReference>
<evidence type="ECO:0000313" key="10">
    <source>
        <dbReference type="EMBL" id="KAJ4979073.1"/>
    </source>
</evidence>
<dbReference type="InterPro" id="IPR012337">
    <property type="entry name" value="RNaseH-like_sf"/>
</dbReference>
<dbReference type="Pfam" id="PF05699">
    <property type="entry name" value="Dimer_Tnp_hAT"/>
    <property type="match status" value="1"/>
</dbReference>
<dbReference type="InterPro" id="IPR008906">
    <property type="entry name" value="HATC_C_dom"/>
</dbReference>
<evidence type="ECO:0000256" key="5">
    <source>
        <dbReference type="ARBA" id="ARBA00023125"/>
    </source>
</evidence>
<keyword evidence="6" id="KW-0539">Nucleus</keyword>
<dbReference type="InterPro" id="IPR007021">
    <property type="entry name" value="DUF659"/>
</dbReference>